<feature type="transmembrane region" description="Helical" evidence="10">
    <location>
        <begin position="740"/>
        <end position="764"/>
    </location>
</feature>
<feature type="compositionally biased region" description="Low complexity" evidence="9">
    <location>
        <begin position="518"/>
        <end position="529"/>
    </location>
</feature>
<name>A0AAN6GWR7_9BASI</name>
<keyword evidence="12" id="KW-1185">Reference proteome</keyword>
<dbReference type="PRINTS" id="PR02019">
    <property type="entry name" value="AQUAPORIN7"/>
</dbReference>
<feature type="region of interest" description="Disordered" evidence="9">
    <location>
        <begin position="325"/>
        <end position="358"/>
    </location>
</feature>
<dbReference type="InterPro" id="IPR050363">
    <property type="entry name" value="MIP/Aquaporin"/>
</dbReference>
<dbReference type="CDD" id="cd00333">
    <property type="entry name" value="MIP"/>
    <property type="match status" value="1"/>
</dbReference>
<dbReference type="NCBIfam" id="TIGR00861">
    <property type="entry name" value="MIP"/>
    <property type="match status" value="1"/>
</dbReference>
<evidence type="ECO:0000256" key="8">
    <source>
        <dbReference type="ARBA" id="ARBA00034651"/>
    </source>
</evidence>
<accession>A0AAN6GWR7</accession>
<feature type="compositionally biased region" description="Basic residues" evidence="9">
    <location>
        <begin position="276"/>
        <end position="291"/>
    </location>
</feature>
<dbReference type="EMBL" id="JAPDMZ010000016">
    <property type="protein sequence ID" value="KAK0556377.1"/>
    <property type="molecule type" value="Genomic_DNA"/>
</dbReference>
<proteinExistence type="inferred from homology"/>
<evidence type="ECO:0008006" key="13">
    <source>
        <dbReference type="Google" id="ProtNLM"/>
    </source>
</evidence>
<feature type="region of interest" description="Disordered" evidence="9">
    <location>
        <begin position="372"/>
        <end position="395"/>
    </location>
</feature>
<feature type="region of interest" description="Disordered" evidence="9">
    <location>
        <begin position="225"/>
        <end position="311"/>
    </location>
</feature>
<feature type="transmembrane region" description="Helical" evidence="10">
    <location>
        <begin position="793"/>
        <end position="818"/>
    </location>
</feature>
<keyword evidence="7 10" id="KW-0472">Membrane</keyword>
<evidence type="ECO:0000313" key="11">
    <source>
        <dbReference type="EMBL" id="KAK0556377.1"/>
    </source>
</evidence>
<feature type="transmembrane region" description="Helical" evidence="10">
    <location>
        <begin position="619"/>
        <end position="640"/>
    </location>
</feature>
<feature type="compositionally biased region" description="Basic residues" evidence="9">
    <location>
        <begin position="182"/>
        <end position="191"/>
    </location>
</feature>
<organism evidence="11 12">
    <name type="scientific">Tilletia horrida</name>
    <dbReference type="NCBI Taxonomy" id="155126"/>
    <lineage>
        <taxon>Eukaryota</taxon>
        <taxon>Fungi</taxon>
        <taxon>Dikarya</taxon>
        <taxon>Basidiomycota</taxon>
        <taxon>Ustilaginomycotina</taxon>
        <taxon>Exobasidiomycetes</taxon>
        <taxon>Tilletiales</taxon>
        <taxon>Tilletiaceae</taxon>
        <taxon>Tilletia</taxon>
    </lineage>
</organism>
<dbReference type="Proteomes" id="UP001176517">
    <property type="component" value="Unassembled WGS sequence"/>
</dbReference>
<dbReference type="SUPFAM" id="SSF81338">
    <property type="entry name" value="Aquaporin-like"/>
    <property type="match status" value="1"/>
</dbReference>
<dbReference type="PANTHER" id="PTHR43829:SF9">
    <property type="entry name" value="AQUAPORIN-9"/>
    <property type="match status" value="1"/>
</dbReference>
<evidence type="ECO:0000256" key="10">
    <source>
        <dbReference type="SAM" id="Phobius"/>
    </source>
</evidence>
<sequence length="850" mass="89710">MSDTPASIVVTPPPPSSDLHAAADVAEQINLDLHSAAANATLIPPSIGSSPLSNSPSQTPAQNPALVPGAVPAISLDPDPSPSSANVAPPPPQQSLSGSSTLPSGEAPALIELEPLPDGATQQIPASALGQRNDGAHISIVRDSKGHFFRRIIHSASSSSSRRKKRTAAGEGATSGNSTPSSKKKRHHHRSSQPTYGLGHSRGAPVIIRAGQHGYPYTFPQYQGTASAPVSRMNSRKEGAPAPAPAPRSVHGRESAEITGGGPRSSGTNTPAPPSRRSHEHHHHHRQHAPPRRQDPSQLIGLGRANPLSGLMGSANPNRAFLASASASASPYQALSRTTTGTERRSLDSAPIPHSQAPILSDAEIARIAAALGGGGGLGASPQPQLLPPPNSINPELLTALRDIIRQEVGSAHAVHAEQHQQQIVDEIQALGRDGPVEVEAEAESSPHTDDTLSIPERSKQQQQQQQQQQQRQQQPSDSIRAERGIEDTDLPPLSEKAGLDPPAVAQSDDKPRRSFESGKSSLSSVAAAAGGGGGEGGRRSRTRSISSSIGSHGSSSDGDELEFPNPWAKFRYWMREPFAEFLGTCVFIIFGNGVNNQVFVSQMYDASAPKGDYLSVSFGWGIGVAFGIWIAGGISGGHLNPCVTLALAVYRGFPWRKVPVYIVSQILGATVGALLIYGLYCNPIRVVDPNQTETTAADYLRTPTTRPTAFYNEVLATAVLLIIVLAIGDAANTPPPDGLAPLALMWAVVGLGATLGWQTAYALNIARDLGPRLALQIVGYSPKVLWSFNAYYFLWTPMLGAVVGALLGGFIYDALLYTGGESPLNRQWKWSDVRWARHSKKKLPAGISA</sequence>
<comment type="catalytic activity">
    <reaction evidence="8">
        <text>H2O(in) = H2O(out)</text>
        <dbReference type="Rhea" id="RHEA:29667"/>
        <dbReference type="ChEBI" id="CHEBI:15377"/>
    </reaction>
</comment>
<evidence type="ECO:0000256" key="5">
    <source>
        <dbReference type="ARBA" id="ARBA00022737"/>
    </source>
</evidence>
<feature type="region of interest" description="Disordered" evidence="9">
    <location>
        <begin position="430"/>
        <end position="561"/>
    </location>
</feature>
<feature type="compositionally biased region" description="Basic and acidic residues" evidence="9">
    <location>
        <begin position="508"/>
        <end position="517"/>
    </location>
</feature>
<protein>
    <recommendedName>
        <fullName evidence="13">Aquaporin</fullName>
    </recommendedName>
</protein>
<feature type="transmembrane region" description="Helical" evidence="10">
    <location>
        <begin position="579"/>
        <end position="599"/>
    </location>
</feature>
<feature type="transmembrane region" description="Helical" evidence="10">
    <location>
        <begin position="661"/>
        <end position="681"/>
    </location>
</feature>
<dbReference type="GO" id="GO:0015250">
    <property type="term" value="F:water channel activity"/>
    <property type="evidence" value="ECO:0007669"/>
    <property type="project" value="TreeGrafter"/>
</dbReference>
<evidence type="ECO:0000256" key="4">
    <source>
        <dbReference type="ARBA" id="ARBA00022692"/>
    </source>
</evidence>
<keyword evidence="3" id="KW-0813">Transport</keyword>
<feature type="region of interest" description="Disordered" evidence="9">
    <location>
        <begin position="153"/>
        <end position="202"/>
    </location>
</feature>
<feature type="region of interest" description="Disordered" evidence="9">
    <location>
        <begin position="42"/>
        <end position="110"/>
    </location>
</feature>
<dbReference type="InterPro" id="IPR023271">
    <property type="entry name" value="Aquaporin-like"/>
</dbReference>
<evidence type="ECO:0000256" key="6">
    <source>
        <dbReference type="ARBA" id="ARBA00022989"/>
    </source>
</evidence>
<feature type="compositionally biased region" description="Low complexity" evidence="9">
    <location>
        <begin position="94"/>
        <end position="105"/>
    </location>
</feature>
<evidence type="ECO:0000256" key="9">
    <source>
        <dbReference type="SAM" id="MobiDB-lite"/>
    </source>
</evidence>
<comment type="subcellular location">
    <subcellularLocation>
        <location evidence="1">Membrane</location>
        <topology evidence="1">Multi-pass membrane protein</topology>
    </subcellularLocation>
</comment>
<keyword evidence="6 10" id="KW-1133">Transmembrane helix</keyword>
<keyword evidence="5" id="KW-0677">Repeat</keyword>
<feature type="transmembrane region" description="Helical" evidence="10">
    <location>
        <begin position="710"/>
        <end position="728"/>
    </location>
</feature>
<comment type="caution">
    <text evidence="11">The sequence shown here is derived from an EMBL/GenBank/DDBJ whole genome shotgun (WGS) entry which is preliminary data.</text>
</comment>
<evidence type="ECO:0000256" key="7">
    <source>
        <dbReference type="ARBA" id="ARBA00023136"/>
    </source>
</evidence>
<dbReference type="PRINTS" id="PR00783">
    <property type="entry name" value="MINTRINSICP"/>
</dbReference>
<feature type="compositionally biased region" description="Polar residues" evidence="9">
    <location>
        <begin position="331"/>
        <end position="341"/>
    </location>
</feature>
<dbReference type="Gene3D" id="1.20.1080.10">
    <property type="entry name" value="Glycerol uptake facilitator protein"/>
    <property type="match status" value="1"/>
</dbReference>
<gene>
    <name evidence="11" type="ORF">OC846_001200</name>
</gene>
<feature type="compositionally biased region" description="Low complexity" evidence="9">
    <location>
        <begin position="461"/>
        <end position="475"/>
    </location>
</feature>
<dbReference type="InterPro" id="IPR000425">
    <property type="entry name" value="MIP"/>
</dbReference>
<evidence type="ECO:0000256" key="2">
    <source>
        <dbReference type="ARBA" id="ARBA00006175"/>
    </source>
</evidence>
<dbReference type="PANTHER" id="PTHR43829">
    <property type="entry name" value="AQUAPORIN OR AQUAGLYCEROPORIN RELATED"/>
    <property type="match status" value="1"/>
</dbReference>
<keyword evidence="4 10" id="KW-0812">Transmembrane</keyword>
<reference evidence="11" key="1">
    <citation type="journal article" date="2023" name="PhytoFront">
        <title>Draft Genome Resources of Seven Strains of Tilletia horrida, Causal Agent of Kernel Smut of Rice.</title>
        <authorList>
            <person name="Khanal S."/>
            <person name="Antony Babu S."/>
            <person name="Zhou X.G."/>
        </authorList>
    </citation>
    <scope>NUCLEOTIDE SEQUENCE</scope>
    <source>
        <strain evidence="11">TX6</strain>
    </source>
</reference>
<dbReference type="GO" id="GO:0015254">
    <property type="term" value="F:glycerol channel activity"/>
    <property type="evidence" value="ECO:0007669"/>
    <property type="project" value="TreeGrafter"/>
</dbReference>
<feature type="compositionally biased region" description="Low complexity" evidence="9">
    <location>
        <begin position="544"/>
        <end position="557"/>
    </location>
</feature>
<dbReference type="Pfam" id="PF00230">
    <property type="entry name" value="MIP"/>
    <property type="match status" value="1"/>
</dbReference>
<evidence type="ECO:0000256" key="3">
    <source>
        <dbReference type="ARBA" id="ARBA00022448"/>
    </source>
</evidence>
<dbReference type="AlphaFoldDB" id="A0AAN6GWR7"/>
<feature type="region of interest" description="Disordered" evidence="9">
    <location>
        <begin position="1"/>
        <end position="20"/>
    </location>
</feature>
<feature type="compositionally biased region" description="Low complexity" evidence="9">
    <location>
        <begin position="44"/>
        <end position="60"/>
    </location>
</feature>
<evidence type="ECO:0000313" key="12">
    <source>
        <dbReference type="Proteomes" id="UP001176517"/>
    </source>
</evidence>
<comment type="similarity">
    <text evidence="2">Belongs to the MIP/aquaporin (TC 1.A.8) family.</text>
</comment>
<evidence type="ECO:0000256" key="1">
    <source>
        <dbReference type="ARBA" id="ARBA00004141"/>
    </source>
</evidence>
<dbReference type="GO" id="GO:0005886">
    <property type="term" value="C:plasma membrane"/>
    <property type="evidence" value="ECO:0007669"/>
    <property type="project" value="TreeGrafter"/>
</dbReference>